<dbReference type="Gene3D" id="1.20.1070.10">
    <property type="entry name" value="Rhodopsin 7-helix transmembrane proteins"/>
    <property type="match status" value="1"/>
</dbReference>
<dbReference type="PROSITE" id="PS50262">
    <property type="entry name" value="G_PROTEIN_RECEP_F1_2"/>
    <property type="match status" value="1"/>
</dbReference>
<proteinExistence type="predicted"/>
<keyword evidence="5" id="KW-0297">G-protein coupled receptor</keyword>
<feature type="transmembrane region" description="Helical" evidence="10">
    <location>
        <begin position="89"/>
        <end position="111"/>
    </location>
</feature>
<dbReference type="AlphaFoldDB" id="A0AAV7AQU0"/>
<dbReference type="GO" id="GO:0004956">
    <property type="term" value="F:prostaglandin D receptor activity"/>
    <property type="evidence" value="ECO:0007669"/>
    <property type="project" value="TreeGrafter"/>
</dbReference>
<evidence type="ECO:0000256" key="5">
    <source>
        <dbReference type="ARBA" id="ARBA00023040"/>
    </source>
</evidence>
<evidence type="ECO:0000256" key="7">
    <source>
        <dbReference type="ARBA" id="ARBA00023170"/>
    </source>
</evidence>
<keyword evidence="13" id="KW-1185">Reference proteome</keyword>
<dbReference type="GO" id="GO:0006954">
    <property type="term" value="P:inflammatory response"/>
    <property type="evidence" value="ECO:0007669"/>
    <property type="project" value="TreeGrafter"/>
</dbReference>
<organism evidence="12 13">
    <name type="scientific">Engystomops pustulosus</name>
    <name type="common">Tungara frog</name>
    <name type="synonym">Physalaemus pustulosus</name>
    <dbReference type="NCBI Taxonomy" id="76066"/>
    <lineage>
        <taxon>Eukaryota</taxon>
        <taxon>Metazoa</taxon>
        <taxon>Chordata</taxon>
        <taxon>Craniata</taxon>
        <taxon>Vertebrata</taxon>
        <taxon>Euteleostomi</taxon>
        <taxon>Amphibia</taxon>
        <taxon>Batrachia</taxon>
        <taxon>Anura</taxon>
        <taxon>Neobatrachia</taxon>
        <taxon>Hyloidea</taxon>
        <taxon>Leptodactylidae</taxon>
        <taxon>Leiuperinae</taxon>
        <taxon>Engystomops</taxon>
    </lineage>
</organism>
<sequence>LTPHCAQLYSIIKGDVPKVGVLGNIIALAILWKNKLNRKENKKSVFYYLATGLTIVNLTGKIMVCPVVLDAYLKNRTLVQINGSHSLCHYFGFGMICFGLAQTLILLGMALDCWLAIARPFIYRKHITKKVGFLVPVTSCIFSLGFCSMPFFGIGKFVQYCPGTWCFIDMKSSEPRHLAYSVMYGTFMGVLVITTVLLNVDIMRCLYKLHRRQSRRKVIGTKAGHDPINGKQAGMEELDHLVLLAVMTVVFVVCSLPLT</sequence>
<feature type="transmembrane region" description="Helical" evidence="10">
    <location>
        <begin position="16"/>
        <end position="33"/>
    </location>
</feature>
<dbReference type="PANTHER" id="PTHR11866:SF14">
    <property type="entry name" value="PROSTAGLANDIN D2 RECEPTOR"/>
    <property type="match status" value="1"/>
</dbReference>
<evidence type="ECO:0000256" key="9">
    <source>
        <dbReference type="ARBA" id="ARBA00023224"/>
    </source>
</evidence>
<keyword evidence="7" id="KW-0675">Receptor</keyword>
<gene>
    <name evidence="12" type="ORF">GDO81_015401</name>
</gene>
<dbReference type="Pfam" id="PF00001">
    <property type="entry name" value="7tm_1"/>
    <property type="match status" value="1"/>
</dbReference>
<dbReference type="InterPro" id="IPR000276">
    <property type="entry name" value="GPCR_Rhodpsn"/>
</dbReference>
<reference evidence="12" key="1">
    <citation type="thesis" date="2020" institute="ProQuest LLC" country="789 East Eisenhower Parkway, Ann Arbor, MI, USA">
        <title>Comparative Genomics and Chromosome Evolution.</title>
        <authorList>
            <person name="Mudd A.B."/>
        </authorList>
    </citation>
    <scope>NUCLEOTIDE SEQUENCE</scope>
    <source>
        <strain evidence="12">237g6f4</strain>
        <tissue evidence="12">Blood</tissue>
    </source>
</reference>
<keyword evidence="4 10" id="KW-1133">Transmembrane helix</keyword>
<dbReference type="PRINTS" id="PR01788">
    <property type="entry name" value="PROSTANOIDR"/>
</dbReference>
<evidence type="ECO:0000256" key="10">
    <source>
        <dbReference type="SAM" id="Phobius"/>
    </source>
</evidence>
<feature type="non-terminal residue" evidence="12">
    <location>
        <position position="259"/>
    </location>
</feature>
<evidence type="ECO:0000256" key="8">
    <source>
        <dbReference type="ARBA" id="ARBA00023180"/>
    </source>
</evidence>
<keyword evidence="8" id="KW-0325">Glycoprotein</keyword>
<keyword evidence="3 10" id="KW-0812">Transmembrane</keyword>
<feature type="transmembrane region" description="Helical" evidence="10">
    <location>
        <begin position="131"/>
        <end position="158"/>
    </location>
</feature>
<evidence type="ECO:0000256" key="2">
    <source>
        <dbReference type="ARBA" id="ARBA00022475"/>
    </source>
</evidence>
<keyword evidence="2" id="KW-1003">Cell membrane</keyword>
<feature type="domain" description="G-protein coupled receptors family 1 profile" evidence="11">
    <location>
        <begin position="23"/>
        <end position="259"/>
    </location>
</feature>
<dbReference type="Proteomes" id="UP000824782">
    <property type="component" value="Unassembled WGS sequence"/>
</dbReference>
<evidence type="ECO:0000313" key="13">
    <source>
        <dbReference type="Proteomes" id="UP000824782"/>
    </source>
</evidence>
<keyword evidence="6 10" id="KW-0472">Membrane</keyword>
<dbReference type="InterPro" id="IPR008365">
    <property type="entry name" value="Prostanoid_rcpt"/>
</dbReference>
<protein>
    <recommendedName>
        <fullName evidence="11">G-protein coupled receptors family 1 profile domain-containing protein</fullName>
    </recommendedName>
</protein>
<name>A0AAV7AQU0_ENGPU</name>
<dbReference type="GO" id="GO:0005886">
    <property type="term" value="C:plasma membrane"/>
    <property type="evidence" value="ECO:0007669"/>
    <property type="project" value="UniProtKB-SubCell"/>
</dbReference>
<feature type="transmembrane region" description="Helical" evidence="10">
    <location>
        <begin position="241"/>
        <end position="258"/>
    </location>
</feature>
<keyword evidence="9" id="KW-0807">Transducer</keyword>
<dbReference type="EMBL" id="WNYA01000007">
    <property type="protein sequence ID" value="KAG8561591.1"/>
    <property type="molecule type" value="Genomic_DNA"/>
</dbReference>
<evidence type="ECO:0000259" key="11">
    <source>
        <dbReference type="PROSITE" id="PS50262"/>
    </source>
</evidence>
<comment type="caution">
    <text evidence="12">The sequence shown here is derived from an EMBL/GenBank/DDBJ whole genome shotgun (WGS) entry which is preliminary data.</text>
</comment>
<comment type="subcellular location">
    <subcellularLocation>
        <location evidence="1">Cell membrane</location>
        <topology evidence="1">Multi-pass membrane protein</topology>
    </subcellularLocation>
</comment>
<evidence type="ECO:0000256" key="3">
    <source>
        <dbReference type="ARBA" id="ARBA00022692"/>
    </source>
</evidence>
<dbReference type="GO" id="GO:0007204">
    <property type="term" value="P:positive regulation of cytosolic calcium ion concentration"/>
    <property type="evidence" value="ECO:0007669"/>
    <property type="project" value="TreeGrafter"/>
</dbReference>
<feature type="transmembrane region" description="Helical" evidence="10">
    <location>
        <begin position="178"/>
        <end position="207"/>
    </location>
</feature>
<feature type="transmembrane region" description="Helical" evidence="10">
    <location>
        <begin position="45"/>
        <end position="69"/>
    </location>
</feature>
<dbReference type="PANTHER" id="PTHR11866">
    <property type="entry name" value="G-PROTEIN COUPLED RECEPTOR FAMILY 1 MEMBER"/>
    <property type="match status" value="1"/>
</dbReference>
<evidence type="ECO:0000313" key="12">
    <source>
        <dbReference type="EMBL" id="KAG8561591.1"/>
    </source>
</evidence>
<dbReference type="InterPro" id="IPR017452">
    <property type="entry name" value="GPCR_Rhodpsn_7TM"/>
</dbReference>
<feature type="non-terminal residue" evidence="12">
    <location>
        <position position="1"/>
    </location>
</feature>
<evidence type="ECO:0000256" key="4">
    <source>
        <dbReference type="ARBA" id="ARBA00022989"/>
    </source>
</evidence>
<dbReference type="SUPFAM" id="SSF81321">
    <property type="entry name" value="Family A G protein-coupled receptor-like"/>
    <property type="match status" value="1"/>
</dbReference>
<dbReference type="InterPro" id="IPR001758">
    <property type="entry name" value="Prost_EP4_rcpt"/>
</dbReference>
<accession>A0AAV7AQU0</accession>
<dbReference type="PRINTS" id="PR00586">
    <property type="entry name" value="PRSTNOIDEP4R"/>
</dbReference>
<dbReference type="GO" id="GO:0004957">
    <property type="term" value="F:prostaglandin E receptor activity"/>
    <property type="evidence" value="ECO:0007669"/>
    <property type="project" value="InterPro"/>
</dbReference>
<evidence type="ECO:0000256" key="1">
    <source>
        <dbReference type="ARBA" id="ARBA00004651"/>
    </source>
</evidence>
<evidence type="ECO:0000256" key="6">
    <source>
        <dbReference type="ARBA" id="ARBA00023136"/>
    </source>
</evidence>